<evidence type="ECO:0000313" key="1">
    <source>
        <dbReference type="EMBL" id="OLO51789.1"/>
    </source>
</evidence>
<evidence type="ECO:0000313" key="2">
    <source>
        <dbReference type="Proteomes" id="UP000185772"/>
    </source>
</evidence>
<proteinExistence type="predicted"/>
<dbReference type="EMBL" id="MSKM01000047">
    <property type="protein sequence ID" value="OLO51789.1"/>
    <property type="molecule type" value="Genomic_DNA"/>
</dbReference>
<comment type="caution">
    <text evidence="1">The sequence shown here is derived from an EMBL/GenBank/DDBJ whole genome shotgun (WGS) entry which is preliminary data.</text>
</comment>
<reference evidence="1 2" key="1">
    <citation type="submission" date="2016-12" db="EMBL/GenBank/DDBJ databases">
        <title>Genomic comparison of strains in the 'Actinomyces naeslundii' group.</title>
        <authorList>
            <person name="Mughal S.R."/>
            <person name="Do T."/>
            <person name="Gilbert S.C."/>
            <person name="Witherden E.A."/>
            <person name="Didelot X."/>
            <person name="Beighton D."/>
        </authorList>
    </citation>
    <scope>NUCLEOTIDE SEQUENCE [LARGE SCALE GENOMIC DNA]</scope>
    <source>
        <strain evidence="1 2">MMRCO6-1</strain>
    </source>
</reference>
<dbReference type="Proteomes" id="UP000185772">
    <property type="component" value="Unassembled WGS sequence"/>
</dbReference>
<sequence>MMSAPSSGETSNQHFSLRSAAVLQLQTFRVICQPQDIEKDFVQWRISPIEVQMAQEETAPIHALVGDLAIGAGEWFVGATASMVFAASDDEADETAMQEDLAAVAQRYGPWAARVLWDHVSAAARTVSALCPGSVGCIDIPGDMPDVTYPSPAGQTGRTANDE</sequence>
<dbReference type="RefSeq" id="WP_070661409.1">
    <property type="nucleotide sequence ID" value="NZ_MSKM01000047.1"/>
</dbReference>
<name>A0A1Q8VUQ3_9ACTO</name>
<organism evidence="1 2">
    <name type="scientific">Actinomyces oris</name>
    <dbReference type="NCBI Taxonomy" id="544580"/>
    <lineage>
        <taxon>Bacteria</taxon>
        <taxon>Bacillati</taxon>
        <taxon>Actinomycetota</taxon>
        <taxon>Actinomycetes</taxon>
        <taxon>Actinomycetales</taxon>
        <taxon>Actinomycetaceae</taxon>
        <taxon>Actinomyces</taxon>
    </lineage>
</organism>
<gene>
    <name evidence="1" type="ORF">BKH27_11240</name>
</gene>
<accession>A0A1Q8VUQ3</accession>
<protein>
    <submittedName>
        <fullName evidence="1">Uncharacterized protein</fullName>
    </submittedName>
</protein>
<dbReference type="AlphaFoldDB" id="A0A1Q8VUQ3"/>